<evidence type="ECO:0000313" key="4">
    <source>
        <dbReference type="Proteomes" id="UP000774617"/>
    </source>
</evidence>
<feature type="compositionally biased region" description="Pro residues" evidence="1">
    <location>
        <begin position="52"/>
        <end position="67"/>
    </location>
</feature>
<organism evidence="3 4">
    <name type="scientific">Macrophomina phaseolina</name>
    <dbReference type="NCBI Taxonomy" id="35725"/>
    <lineage>
        <taxon>Eukaryota</taxon>
        <taxon>Fungi</taxon>
        <taxon>Dikarya</taxon>
        <taxon>Ascomycota</taxon>
        <taxon>Pezizomycotina</taxon>
        <taxon>Dothideomycetes</taxon>
        <taxon>Dothideomycetes incertae sedis</taxon>
        <taxon>Botryosphaeriales</taxon>
        <taxon>Botryosphaeriaceae</taxon>
        <taxon>Macrophomina</taxon>
    </lineage>
</organism>
<protein>
    <submittedName>
        <fullName evidence="3">Sec1-binding region of Mso1-domain-containing protein</fullName>
    </submittedName>
</protein>
<feature type="region of interest" description="Disordered" evidence="1">
    <location>
        <begin position="50"/>
        <end position="264"/>
    </location>
</feature>
<gene>
    <name evidence="3" type="ORF">B0J12DRAFT_651895</name>
</gene>
<sequence>MSSYLSNLLTTTTSRYNSLRRNLLDNEADGDTEDDSHIARVLRAYYQEKGRPFPPWLPPDPRAPSPAPTQQFVRSTGPQAMQPPGSRGGLSDLWDPPASQTPPPQPGSLRSRAPPRGGPGAGRGGFLQPEPSQGGGRPLPSQRAGSYQSSFSQGSRPSFDSQPPGSAGSGSAQDRLKARLWGSGRSGSPTGSASSSPAGSPGVPPTGSRNPFERAVSANSGGRWAGGNFDEGSGGDISSSSGGGGGGGGGRGRIGLPSGPRAYR</sequence>
<dbReference type="InterPro" id="IPR028095">
    <property type="entry name" value="Mso1_N_dom"/>
</dbReference>
<evidence type="ECO:0000256" key="1">
    <source>
        <dbReference type="SAM" id="MobiDB-lite"/>
    </source>
</evidence>
<evidence type="ECO:0000259" key="2">
    <source>
        <dbReference type="Pfam" id="PF14475"/>
    </source>
</evidence>
<keyword evidence="4" id="KW-1185">Reference proteome</keyword>
<proteinExistence type="predicted"/>
<feature type="compositionally biased region" description="Low complexity" evidence="1">
    <location>
        <begin position="160"/>
        <end position="173"/>
    </location>
</feature>
<feature type="compositionally biased region" description="Polar residues" evidence="1">
    <location>
        <begin position="143"/>
        <end position="159"/>
    </location>
</feature>
<feature type="compositionally biased region" description="Low complexity" evidence="1">
    <location>
        <begin position="182"/>
        <end position="208"/>
    </location>
</feature>
<dbReference type="EMBL" id="JAGTJR010000006">
    <property type="protein sequence ID" value="KAH7058905.1"/>
    <property type="molecule type" value="Genomic_DNA"/>
</dbReference>
<dbReference type="Pfam" id="PF14475">
    <property type="entry name" value="Mso1_Sec1_bdg"/>
    <property type="match status" value="1"/>
</dbReference>
<accession>A0ABQ8GL82</accession>
<feature type="compositionally biased region" description="Gly residues" evidence="1">
    <location>
        <begin position="241"/>
        <end position="253"/>
    </location>
</feature>
<name>A0ABQ8GL82_9PEZI</name>
<feature type="compositionally biased region" description="Polar residues" evidence="1">
    <location>
        <begin position="69"/>
        <end position="79"/>
    </location>
</feature>
<dbReference type="Proteomes" id="UP000774617">
    <property type="component" value="Unassembled WGS sequence"/>
</dbReference>
<feature type="domain" description="Mso1 N-terminal" evidence="2">
    <location>
        <begin position="18"/>
        <end position="57"/>
    </location>
</feature>
<reference evidence="3 4" key="1">
    <citation type="journal article" date="2021" name="Nat. Commun.">
        <title>Genetic determinants of endophytism in the Arabidopsis root mycobiome.</title>
        <authorList>
            <person name="Mesny F."/>
            <person name="Miyauchi S."/>
            <person name="Thiergart T."/>
            <person name="Pickel B."/>
            <person name="Atanasova L."/>
            <person name="Karlsson M."/>
            <person name="Huettel B."/>
            <person name="Barry K.W."/>
            <person name="Haridas S."/>
            <person name="Chen C."/>
            <person name="Bauer D."/>
            <person name="Andreopoulos W."/>
            <person name="Pangilinan J."/>
            <person name="LaButti K."/>
            <person name="Riley R."/>
            <person name="Lipzen A."/>
            <person name="Clum A."/>
            <person name="Drula E."/>
            <person name="Henrissat B."/>
            <person name="Kohler A."/>
            <person name="Grigoriev I.V."/>
            <person name="Martin F.M."/>
            <person name="Hacquard S."/>
        </authorList>
    </citation>
    <scope>NUCLEOTIDE SEQUENCE [LARGE SCALE GENOMIC DNA]</scope>
    <source>
        <strain evidence="3 4">MPI-SDFR-AT-0080</strain>
    </source>
</reference>
<feature type="compositionally biased region" description="Low complexity" evidence="1">
    <location>
        <begin position="254"/>
        <end position="264"/>
    </location>
</feature>
<comment type="caution">
    <text evidence="3">The sequence shown here is derived from an EMBL/GenBank/DDBJ whole genome shotgun (WGS) entry which is preliminary data.</text>
</comment>
<evidence type="ECO:0000313" key="3">
    <source>
        <dbReference type="EMBL" id="KAH7058905.1"/>
    </source>
</evidence>